<dbReference type="HOGENOM" id="CLU_020520_2_1_1"/>
<dbReference type="InterPro" id="IPR016084">
    <property type="entry name" value="Haem_Oase-like_multi-hlx"/>
</dbReference>
<dbReference type="STRING" id="590646.G3BFP6"/>
<evidence type="ECO:0000313" key="4">
    <source>
        <dbReference type="Proteomes" id="UP000000707"/>
    </source>
</evidence>
<dbReference type="InterPro" id="IPR013749">
    <property type="entry name" value="PM/HMP-P_kinase-1"/>
</dbReference>
<keyword evidence="4" id="KW-1185">Reference proteome</keyword>
<reference evidence="3 4" key="1">
    <citation type="journal article" date="2011" name="Proc. Natl. Acad. Sci. U.S.A.">
        <title>Comparative genomics of xylose-fermenting fungi for enhanced biofuel production.</title>
        <authorList>
            <person name="Wohlbach D.J."/>
            <person name="Kuo A."/>
            <person name="Sato T.K."/>
            <person name="Potts K.M."/>
            <person name="Salamov A.A."/>
            <person name="LaButti K.M."/>
            <person name="Sun H."/>
            <person name="Clum A."/>
            <person name="Pangilinan J.L."/>
            <person name="Lindquist E.A."/>
            <person name="Lucas S."/>
            <person name="Lapidus A."/>
            <person name="Jin M."/>
            <person name="Gunawan C."/>
            <person name="Balan V."/>
            <person name="Dale B.E."/>
            <person name="Jeffries T.W."/>
            <person name="Zinkel R."/>
            <person name="Barry K.W."/>
            <person name="Grigoriev I.V."/>
            <person name="Gasch A.P."/>
        </authorList>
    </citation>
    <scope>NUCLEOTIDE SEQUENCE [LARGE SCALE GENOMIC DNA]</scope>
    <source>
        <strain evidence="4">ATCC 10573 / BCRC 21748 / CBS 615 / JCM 9827 / NBRC 10315 / NRRL Y-1498 / VKM Y-70</strain>
    </source>
</reference>
<dbReference type="InterPro" id="IPR029056">
    <property type="entry name" value="Ribokinase-like"/>
</dbReference>
<dbReference type="InterPro" id="IPR004305">
    <property type="entry name" value="Thiaminase-2/PQQC"/>
</dbReference>
<proteinExistence type="predicted"/>
<dbReference type="Gene3D" id="3.40.1190.20">
    <property type="match status" value="1"/>
</dbReference>
<dbReference type="OrthoDB" id="10028886at2759"/>
<dbReference type="GeneID" id="18246255"/>
<dbReference type="GO" id="GO:0008972">
    <property type="term" value="F:phosphomethylpyrimidine kinase activity"/>
    <property type="evidence" value="ECO:0007669"/>
    <property type="project" value="InterPro"/>
</dbReference>
<dbReference type="Pfam" id="PF08543">
    <property type="entry name" value="Phos_pyr_kin"/>
    <property type="match status" value="1"/>
</dbReference>
<dbReference type="KEGG" id="cten:18246255"/>
<dbReference type="PANTHER" id="PTHR20858">
    <property type="entry name" value="PHOSPHOMETHYLPYRIMIDINE KINASE"/>
    <property type="match status" value="1"/>
</dbReference>
<feature type="domain" description="Thiaminase-2/PQQC" evidence="1">
    <location>
        <begin position="349"/>
        <end position="572"/>
    </location>
</feature>
<sequence length="577" mass="64198">MVPNVEVKLRSIVPEVSHQLPVVLTIAGSDSSGGAGIEADIKTLSAFKVYGSTCITALTAQNTRGVRTVTKTPKDTLRDILDAIFEDFLTDSHSPLKAIKTGMLTLEAVEVLDEYIDKIHKHDLKVVLDPVMISTSGSQLFDEEGIKLCLGSIIKSSQLVTPNFEEALVLYRLSSGKRVVGSELCTMDLLVDFTAKLQATLGCENVLLKGGHLPWNSHTGTPFREGEDISNKVIRDVLYESKTGKTTVFESVSVESENTHGTGCTLSSAIAANIALGVNLANAVAISIDYIHRGLVNMPVKLGLGNGPLNHTISPARQVEMVVAHSSEANAGNEVVKNNTSVYEFFKTHPKVTPSWQKYTRHGFVEKVASNNLKFNQFLYFLKQDYYYLINYAQIHALAAAVAPSYYQTHEEALIIGEVVEEIEKHRKKLTKKYDIDYERDINIDVELSPGRACLEYCEYLLDIAKREDFLGIKVALAPCLHGYYEAGIYGAELRKNHDGALNALSLQEHSDIYESWLGDYTSDWYQQAHEKGIQALQDLFEKSEITQARLDELVDVFAHVTRLEVRFWDECRELSE</sequence>
<accession>G3BFP6</accession>
<dbReference type="Pfam" id="PF03070">
    <property type="entry name" value="TENA_THI-4"/>
    <property type="match status" value="1"/>
</dbReference>
<dbReference type="AlphaFoldDB" id="G3BFP6"/>
<dbReference type="CDD" id="cd19367">
    <property type="entry name" value="TenA_C_ScTHI20-like"/>
    <property type="match status" value="1"/>
</dbReference>
<dbReference type="Gene3D" id="1.20.910.10">
    <property type="entry name" value="Heme oxygenase-like"/>
    <property type="match status" value="1"/>
</dbReference>
<dbReference type="NCBIfam" id="TIGR00097">
    <property type="entry name" value="HMP-P_kinase"/>
    <property type="match status" value="1"/>
</dbReference>
<protein>
    <recommendedName>
        <fullName evidence="5">Phosphomethylpyrimidine kinase</fullName>
    </recommendedName>
</protein>
<dbReference type="GO" id="GO:0005829">
    <property type="term" value="C:cytosol"/>
    <property type="evidence" value="ECO:0007669"/>
    <property type="project" value="TreeGrafter"/>
</dbReference>
<evidence type="ECO:0008006" key="5">
    <source>
        <dbReference type="Google" id="ProtNLM"/>
    </source>
</evidence>
<dbReference type="GO" id="GO:0008902">
    <property type="term" value="F:hydroxymethylpyrimidine kinase activity"/>
    <property type="evidence" value="ECO:0007669"/>
    <property type="project" value="TreeGrafter"/>
</dbReference>
<feature type="domain" description="Pyridoxamine kinase/Phosphomethylpyrimidine kinase" evidence="2">
    <location>
        <begin position="30"/>
        <end position="310"/>
    </location>
</feature>
<dbReference type="GO" id="GO:0009228">
    <property type="term" value="P:thiamine biosynthetic process"/>
    <property type="evidence" value="ECO:0007669"/>
    <property type="project" value="InterPro"/>
</dbReference>
<evidence type="ECO:0000313" key="3">
    <source>
        <dbReference type="EMBL" id="EGV60071.1"/>
    </source>
</evidence>
<name>G3BFP6_CANTC</name>
<dbReference type="Proteomes" id="UP000000707">
    <property type="component" value="Unassembled WGS sequence"/>
</dbReference>
<dbReference type="CDD" id="cd01169">
    <property type="entry name" value="HMPP_kinase"/>
    <property type="match status" value="1"/>
</dbReference>
<dbReference type="InterPro" id="IPR004399">
    <property type="entry name" value="HMP/HMP-P_kinase_dom"/>
</dbReference>
<evidence type="ECO:0000259" key="2">
    <source>
        <dbReference type="Pfam" id="PF08543"/>
    </source>
</evidence>
<gene>
    <name evidence="3" type="ORF">CANTEDRAFT_111183</name>
</gene>
<dbReference type="eggNOG" id="KOG2598">
    <property type="taxonomic scope" value="Eukaryota"/>
</dbReference>
<dbReference type="PANTHER" id="PTHR20858:SF17">
    <property type="entry name" value="HYDROXYMETHYLPYRIMIDINE_PHOSPHOMETHYLPYRIMIDINE KINASE THI20-RELATED"/>
    <property type="match status" value="1"/>
</dbReference>
<organism evidence="4">
    <name type="scientific">Candida tenuis (strain ATCC 10573 / BCRC 21748 / CBS 615 / JCM 9827 / NBRC 10315 / NRRL Y-1498 / VKM Y-70)</name>
    <name type="common">Yeast</name>
    <name type="synonym">Yamadazyma tenuis</name>
    <dbReference type="NCBI Taxonomy" id="590646"/>
    <lineage>
        <taxon>Eukaryota</taxon>
        <taxon>Fungi</taxon>
        <taxon>Dikarya</taxon>
        <taxon>Ascomycota</taxon>
        <taxon>Saccharomycotina</taxon>
        <taxon>Pichiomycetes</taxon>
        <taxon>Debaryomycetaceae</taxon>
        <taxon>Yamadazyma</taxon>
    </lineage>
</organism>
<dbReference type="SUPFAM" id="SSF48613">
    <property type="entry name" value="Heme oxygenase-like"/>
    <property type="match status" value="1"/>
</dbReference>
<dbReference type="SUPFAM" id="SSF53613">
    <property type="entry name" value="Ribokinase-like"/>
    <property type="match status" value="1"/>
</dbReference>
<evidence type="ECO:0000259" key="1">
    <source>
        <dbReference type="Pfam" id="PF03070"/>
    </source>
</evidence>
<dbReference type="EMBL" id="GL996528">
    <property type="protein sequence ID" value="EGV60071.1"/>
    <property type="molecule type" value="Genomic_DNA"/>
</dbReference>